<name>A0A2R5GWP1_9STRA</name>
<dbReference type="GO" id="GO:0007165">
    <property type="term" value="P:signal transduction"/>
    <property type="evidence" value="ECO:0007669"/>
    <property type="project" value="InterPro"/>
</dbReference>
<comment type="caution">
    <text evidence="2">The sequence shown here is derived from an EMBL/GenBank/DDBJ whole genome shotgun (WGS) entry which is preliminary data.</text>
</comment>
<dbReference type="InParanoid" id="A0A2R5GWP1"/>
<dbReference type="Pfam" id="PF13676">
    <property type="entry name" value="TIR_2"/>
    <property type="match status" value="1"/>
</dbReference>
<dbReference type="EMBL" id="BEYU01000212">
    <property type="protein sequence ID" value="GBG34749.1"/>
    <property type="molecule type" value="Genomic_DNA"/>
</dbReference>
<evidence type="ECO:0000313" key="3">
    <source>
        <dbReference type="Proteomes" id="UP000241890"/>
    </source>
</evidence>
<dbReference type="InterPro" id="IPR000157">
    <property type="entry name" value="TIR_dom"/>
</dbReference>
<dbReference type="OrthoDB" id="2148946at2759"/>
<sequence>MALQDNWKLVEAVARVLPNALVPILIDDTMYEQKDWKGAIAWYMPNLLYVDFCDPVKANIHAIMAQVDAARVRVSPALNSKEFHFFVSHEWGVHDKAIDIAQKLRDKGLEAWLDDNEMSGSTDESMATGIEKSKVFLILATKRYMEKINKGDRLDNCLKEFEYAGKQNADRIVVAALEPAMTKPATGWTGQFQLGLLRQKPVDLTELSDEAIERLANTIHMRISTPEASSDLTPLMRDIYPRLNPCSSEAWAKAKAENFTLGTRSWIVDELCKWYSDKKSAVFILVGDGGVGKSVIMAEL</sequence>
<feature type="domain" description="TIR" evidence="1">
    <location>
        <begin position="85"/>
        <end position="215"/>
    </location>
</feature>
<accession>A0A2R5GWP1</accession>
<dbReference type="SUPFAM" id="SSF52200">
    <property type="entry name" value="Toll/Interleukin receptor TIR domain"/>
    <property type="match status" value="1"/>
</dbReference>
<dbReference type="Gene3D" id="3.40.50.10140">
    <property type="entry name" value="Toll/interleukin-1 receptor homology (TIR) domain"/>
    <property type="match status" value="1"/>
</dbReference>
<dbReference type="PANTHER" id="PTHR46270:SF2">
    <property type="entry name" value="TIR DOMAIN-CONTAINING PROTEIN"/>
    <property type="match status" value="1"/>
</dbReference>
<evidence type="ECO:0000259" key="1">
    <source>
        <dbReference type="Pfam" id="PF13676"/>
    </source>
</evidence>
<evidence type="ECO:0000313" key="2">
    <source>
        <dbReference type="EMBL" id="GBG34749.1"/>
    </source>
</evidence>
<organism evidence="2 3">
    <name type="scientific">Hondaea fermentalgiana</name>
    <dbReference type="NCBI Taxonomy" id="2315210"/>
    <lineage>
        <taxon>Eukaryota</taxon>
        <taxon>Sar</taxon>
        <taxon>Stramenopiles</taxon>
        <taxon>Bigyra</taxon>
        <taxon>Labyrinthulomycetes</taxon>
        <taxon>Thraustochytrida</taxon>
        <taxon>Thraustochytriidae</taxon>
        <taxon>Hondaea</taxon>
    </lineage>
</organism>
<gene>
    <name evidence="2" type="ORF">FCC1311_109712</name>
</gene>
<feature type="non-terminal residue" evidence="2">
    <location>
        <position position="300"/>
    </location>
</feature>
<proteinExistence type="predicted"/>
<dbReference type="InterPro" id="IPR035897">
    <property type="entry name" value="Toll_tir_struct_dom_sf"/>
</dbReference>
<reference evidence="2 3" key="1">
    <citation type="submission" date="2017-12" db="EMBL/GenBank/DDBJ databases">
        <title>Sequencing, de novo assembly and annotation of complete genome of a new Thraustochytrid species, strain FCC1311.</title>
        <authorList>
            <person name="Sedici K."/>
            <person name="Godart F."/>
            <person name="Aiese Cigliano R."/>
            <person name="Sanseverino W."/>
            <person name="Barakat M."/>
            <person name="Ortet P."/>
            <person name="Marechal E."/>
            <person name="Cagnac O."/>
            <person name="Amato A."/>
        </authorList>
    </citation>
    <scope>NUCLEOTIDE SEQUENCE [LARGE SCALE GENOMIC DNA]</scope>
</reference>
<dbReference type="AlphaFoldDB" id="A0A2R5GWP1"/>
<keyword evidence="3" id="KW-1185">Reference proteome</keyword>
<protein>
    <submittedName>
        <fullName evidence="2">L-Ala-D/L-Glu epimerase</fullName>
    </submittedName>
</protein>
<dbReference type="PANTHER" id="PTHR46270">
    <property type="entry name" value="ARMADILLO-TYPE FOLD-RELATED"/>
    <property type="match status" value="1"/>
</dbReference>
<dbReference type="Proteomes" id="UP000241890">
    <property type="component" value="Unassembled WGS sequence"/>
</dbReference>